<dbReference type="AlphaFoldDB" id="A0AAJ0HQG9"/>
<evidence type="ECO:0000256" key="1">
    <source>
        <dbReference type="SAM" id="MobiDB-lite"/>
    </source>
</evidence>
<protein>
    <submittedName>
        <fullName evidence="2">Uncharacterized protein</fullName>
    </submittedName>
</protein>
<keyword evidence="3" id="KW-1185">Reference proteome</keyword>
<gene>
    <name evidence="2" type="ORF">B0T25DRAFT_98313</name>
</gene>
<feature type="compositionally biased region" description="Basic and acidic residues" evidence="1">
    <location>
        <begin position="172"/>
        <end position="188"/>
    </location>
</feature>
<evidence type="ECO:0000313" key="2">
    <source>
        <dbReference type="EMBL" id="KAK3359431.1"/>
    </source>
</evidence>
<name>A0AAJ0HQG9_9PEZI</name>
<organism evidence="2 3">
    <name type="scientific">Lasiosphaeria hispida</name>
    <dbReference type="NCBI Taxonomy" id="260671"/>
    <lineage>
        <taxon>Eukaryota</taxon>
        <taxon>Fungi</taxon>
        <taxon>Dikarya</taxon>
        <taxon>Ascomycota</taxon>
        <taxon>Pezizomycotina</taxon>
        <taxon>Sordariomycetes</taxon>
        <taxon>Sordariomycetidae</taxon>
        <taxon>Sordariales</taxon>
        <taxon>Lasiosphaeriaceae</taxon>
        <taxon>Lasiosphaeria</taxon>
    </lineage>
</organism>
<evidence type="ECO:0000313" key="3">
    <source>
        <dbReference type="Proteomes" id="UP001275084"/>
    </source>
</evidence>
<sequence>MLPHHPCSPMRPHADPCRLLSMPSHSGGNGVHGGIHVLGRVVTFVGALFDVHCRLSVVRLAQQAKQPKIKQKDTSYELHATSNGRWTTAARLAAPAKLRPSSESYPICLGNLSSGGRLLRACRLHEAALSTSASHGSHGFPILLLPRAVVFWRLISPHNSDSDNTPGWGAESGDRPRGEHATSSDRDPVATCRPRGSRFRL</sequence>
<reference evidence="2" key="1">
    <citation type="journal article" date="2023" name="Mol. Phylogenet. Evol.">
        <title>Genome-scale phylogeny and comparative genomics of the fungal order Sordariales.</title>
        <authorList>
            <person name="Hensen N."/>
            <person name="Bonometti L."/>
            <person name="Westerberg I."/>
            <person name="Brannstrom I.O."/>
            <person name="Guillou S."/>
            <person name="Cros-Aarteil S."/>
            <person name="Calhoun S."/>
            <person name="Haridas S."/>
            <person name="Kuo A."/>
            <person name="Mondo S."/>
            <person name="Pangilinan J."/>
            <person name="Riley R."/>
            <person name="LaButti K."/>
            <person name="Andreopoulos B."/>
            <person name="Lipzen A."/>
            <person name="Chen C."/>
            <person name="Yan M."/>
            <person name="Daum C."/>
            <person name="Ng V."/>
            <person name="Clum A."/>
            <person name="Steindorff A."/>
            <person name="Ohm R.A."/>
            <person name="Martin F."/>
            <person name="Silar P."/>
            <person name="Natvig D.O."/>
            <person name="Lalanne C."/>
            <person name="Gautier V."/>
            <person name="Ament-Velasquez S.L."/>
            <person name="Kruys A."/>
            <person name="Hutchinson M.I."/>
            <person name="Powell A.J."/>
            <person name="Barry K."/>
            <person name="Miller A.N."/>
            <person name="Grigoriev I.V."/>
            <person name="Debuchy R."/>
            <person name="Gladieux P."/>
            <person name="Hiltunen Thoren M."/>
            <person name="Johannesson H."/>
        </authorList>
    </citation>
    <scope>NUCLEOTIDE SEQUENCE</scope>
    <source>
        <strain evidence="2">CBS 955.72</strain>
    </source>
</reference>
<comment type="caution">
    <text evidence="2">The sequence shown here is derived from an EMBL/GenBank/DDBJ whole genome shotgun (WGS) entry which is preliminary data.</text>
</comment>
<proteinExistence type="predicted"/>
<dbReference type="Proteomes" id="UP001275084">
    <property type="component" value="Unassembled WGS sequence"/>
</dbReference>
<accession>A0AAJ0HQG9</accession>
<reference evidence="2" key="2">
    <citation type="submission" date="2023-06" db="EMBL/GenBank/DDBJ databases">
        <authorList>
            <consortium name="Lawrence Berkeley National Laboratory"/>
            <person name="Haridas S."/>
            <person name="Hensen N."/>
            <person name="Bonometti L."/>
            <person name="Westerberg I."/>
            <person name="Brannstrom I.O."/>
            <person name="Guillou S."/>
            <person name="Cros-Aarteil S."/>
            <person name="Calhoun S."/>
            <person name="Kuo A."/>
            <person name="Mondo S."/>
            <person name="Pangilinan J."/>
            <person name="Riley R."/>
            <person name="Labutti K."/>
            <person name="Andreopoulos B."/>
            <person name="Lipzen A."/>
            <person name="Chen C."/>
            <person name="Yanf M."/>
            <person name="Daum C."/>
            <person name="Ng V."/>
            <person name="Clum A."/>
            <person name="Steindorff A."/>
            <person name="Ohm R."/>
            <person name="Martin F."/>
            <person name="Silar P."/>
            <person name="Natvig D."/>
            <person name="Lalanne C."/>
            <person name="Gautier V."/>
            <person name="Ament-Velasquez S.L."/>
            <person name="Kruys A."/>
            <person name="Hutchinson M.I."/>
            <person name="Powell A.J."/>
            <person name="Barry K."/>
            <person name="Miller A.N."/>
            <person name="Grigoriev I.V."/>
            <person name="Debuchy R."/>
            <person name="Gladieux P."/>
            <person name="Thoren M.H."/>
            <person name="Johannesson H."/>
        </authorList>
    </citation>
    <scope>NUCLEOTIDE SEQUENCE</scope>
    <source>
        <strain evidence="2">CBS 955.72</strain>
    </source>
</reference>
<feature type="region of interest" description="Disordered" evidence="1">
    <location>
        <begin position="162"/>
        <end position="201"/>
    </location>
</feature>
<dbReference type="EMBL" id="JAUIQD010000002">
    <property type="protein sequence ID" value="KAK3359431.1"/>
    <property type="molecule type" value="Genomic_DNA"/>
</dbReference>